<protein>
    <submittedName>
        <fullName evidence="3">Repeat domain-containing protein</fullName>
    </submittedName>
</protein>
<dbReference type="Pfam" id="PF13517">
    <property type="entry name" value="FG-GAP_3"/>
    <property type="match status" value="2"/>
</dbReference>
<dbReference type="InterPro" id="IPR028994">
    <property type="entry name" value="Integrin_alpha_N"/>
</dbReference>
<dbReference type="Gene3D" id="3.40.33.10">
    <property type="entry name" value="CAP"/>
    <property type="match status" value="1"/>
</dbReference>
<dbReference type="STRING" id="386301.SAMN05216282_11565"/>
<proteinExistence type="predicted"/>
<dbReference type="Gene3D" id="2.130.10.130">
    <property type="entry name" value="Integrin alpha, N-terminal"/>
    <property type="match status" value="2"/>
</dbReference>
<dbReference type="InterPro" id="IPR014044">
    <property type="entry name" value="CAP_dom"/>
</dbReference>
<keyword evidence="4" id="KW-1185">Reference proteome</keyword>
<dbReference type="RefSeq" id="WP_092324286.1">
    <property type="nucleotide sequence ID" value="NZ_FNFU01000015.1"/>
</dbReference>
<organism evidence="3 4">
    <name type="scientific">Cryobacterium psychrotolerans</name>
    <dbReference type="NCBI Taxonomy" id="386301"/>
    <lineage>
        <taxon>Bacteria</taxon>
        <taxon>Bacillati</taxon>
        <taxon>Actinomycetota</taxon>
        <taxon>Actinomycetes</taxon>
        <taxon>Micrococcales</taxon>
        <taxon>Microbacteriaceae</taxon>
        <taxon>Cryobacterium</taxon>
    </lineage>
</organism>
<dbReference type="SUPFAM" id="SSF55797">
    <property type="entry name" value="PR-1-like"/>
    <property type="match status" value="1"/>
</dbReference>
<dbReference type="OrthoDB" id="68195at2"/>
<dbReference type="PANTHER" id="PTHR31157">
    <property type="entry name" value="SCP DOMAIN-CONTAINING PROTEIN"/>
    <property type="match status" value="1"/>
</dbReference>
<dbReference type="AlphaFoldDB" id="A0A1G9FCZ1"/>
<dbReference type="InterPro" id="IPR013517">
    <property type="entry name" value="FG-GAP"/>
</dbReference>
<reference evidence="3 4" key="1">
    <citation type="submission" date="2016-10" db="EMBL/GenBank/DDBJ databases">
        <authorList>
            <person name="de Groot N.N."/>
        </authorList>
    </citation>
    <scope>NUCLEOTIDE SEQUENCE [LARGE SCALE GENOMIC DNA]</scope>
    <source>
        <strain evidence="3 4">CGMCC 1.5382</strain>
    </source>
</reference>
<keyword evidence="1" id="KW-0732">Signal</keyword>
<dbReference type="PANTHER" id="PTHR31157:SF1">
    <property type="entry name" value="SCP DOMAIN-CONTAINING PROTEIN"/>
    <property type="match status" value="1"/>
</dbReference>
<sequence>MRRLPGLVLATLLIVGLTSGLAVGLDPQAATAAPSSSELDAARRTILGQTNAARAGKGLAPLRLNASLNTVAQNWTKKMSDSGVMSHNPDYFRQYPAGASSGAENVAYGYAVEKVTPAWLNSPGHYANIMSKSTDIGIGYYYGSDGRPYYTQNFASYSATTVAPLTPPAPSSWKDFTGDGRPDVAARDSAGNLWLYRGTGSGLGSRVRIGSSWGAMTTIMAGGDFSGDGRADVIARDAAGDLWLYRGTDSGLGARVRIGWGWKAMTALAAGGDFTGDGRADVLARDSAGALWLYGGTGSGLGARVKIGSGWNGMTSIAAGGDFSGDGRADVIARDTSGYLWQYRGTGSGLGSRVQIGSGWNLMTAITAGGDLNGDGRTEVVARDKSGYLWLYRGTATGLGTRVQIGSGWNVMTAIL</sequence>
<name>A0A1G9FCZ1_9MICO</name>
<gene>
    <name evidence="3" type="ORF">SAMN05216282_11565</name>
</gene>
<evidence type="ECO:0000256" key="1">
    <source>
        <dbReference type="ARBA" id="ARBA00022729"/>
    </source>
</evidence>
<evidence type="ECO:0000259" key="2">
    <source>
        <dbReference type="Pfam" id="PF00188"/>
    </source>
</evidence>
<evidence type="ECO:0000313" key="3">
    <source>
        <dbReference type="EMBL" id="SDK86220.1"/>
    </source>
</evidence>
<dbReference type="Proteomes" id="UP000198701">
    <property type="component" value="Unassembled WGS sequence"/>
</dbReference>
<dbReference type="EMBL" id="FNFU01000015">
    <property type="protein sequence ID" value="SDK86220.1"/>
    <property type="molecule type" value="Genomic_DNA"/>
</dbReference>
<accession>A0A1G9FCZ1</accession>
<feature type="domain" description="SCP" evidence="2">
    <location>
        <begin position="49"/>
        <end position="154"/>
    </location>
</feature>
<dbReference type="SUPFAM" id="SSF69318">
    <property type="entry name" value="Integrin alpha N-terminal domain"/>
    <property type="match status" value="1"/>
</dbReference>
<dbReference type="InterPro" id="IPR035940">
    <property type="entry name" value="CAP_sf"/>
</dbReference>
<evidence type="ECO:0000313" key="4">
    <source>
        <dbReference type="Proteomes" id="UP000198701"/>
    </source>
</evidence>
<dbReference type="Pfam" id="PF00188">
    <property type="entry name" value="CAP"/>
    <property type="match status" value="1"/>
</dbReference>
<dbReference type="CDD" id="cd05379">
    <property type="entry name" value="CAP_bacterial"/>
    <property type="match status" value="1"/>
</dbReference>